<sequence length="58" mass="7017">MLIPQHQIKELLVQEIRSCEKKLQQKKLERANVEHSINYWQQRLNSMLANSEWAKENI</sequence>
<feature type="coiled-coil region" evidence="1">
    <location>
        <begin position="9"/>
        <end position="36"/>
    </location>
</feature>
<keyword evidence="1" id="KW-0175">Coiled coil</keyword>
<accession>X0RMT2</accession>
<name>X0RMT2_9ZZZZ</name>
<dbReference type="AlphaFoldDB" id="X0RMT2"/>
<protein>
    <submittedName>
        <fullName evidence="2">Uncharacterized protein</fullName>
    </submittedName>
</protein>
<gene>
    <name evidence="2" type="ORF">S01H1_15046</name>
</gene>
<proteinExistence type="predicted"/>
<dbReference type="EMBL" id="BARS01007848">
    <property type="protein sequence ID" value="GAF70139.1"/>
    <property type="molecule type" value="Genomic_DNA"/>
</dbReference>
<evidence type="ECO:0000313" key="2">
    <source>
        <dbReference type="EMBL" id="GAF70139.1"/>
    </source>
</evidence>
<reference evidence="2" key="1">
    <citation type="journal article" date="2014" name="Front. Microbiol.">
        <title>High frequency of phylogenetically diverse reductive dehalogenase-homologous genes in deep subseafloor sedimentary metagenomes.</title>
        <authorList>
            <person name="Kawai M."/>
            <person name="Futagami T."/>
            <person name="Toyoda A."/>
            <person name="Takaki Y."/>
            <person name="Nishi S."/>
            <person name="Hori S."/>
            <person name="Arai W."/>
            <person name="Tsubouchi T."/>
            <person name="Morono Y."/>
            <person name="Uchiyama I."/>
            <person name="Ito T."/>
            <person name="Fujiyama A."/>
            <person name="Inagaki F."/>
            <person name="Takami H."/>
        </authorList>
    </citation>
    <scope>NUCLEOTIDE SEQUENCE</scope>
    <source>
        <strain evidence="2">Expedition CK06-06</strain>
    </source>
</reference>
<evidence type="ECO:0000256" key="1">
    <source>
        <dbReference type="SAM" id="Coils"/>
    </source>
</evidence>
<comment type="caution">
    <text evidence="2">The sequence shown here is derived from an EMBL/GenBank/DDBJ whole genome shotgun (WGS) entry which is preliminary data.</text>
</comment>
<organism evidence="2">
    <name type="scientific">marine sediment metagenome</name>
    <dbReference type="NCBI Taxonomy" id="412755"/>
    <lineage>
        <taxon>unclassified sequences</taxon>
        <taxon>metagenomes</taxon>
        <taxon>ecological metagenomes</taxon>
    </lineage>
</organism>